<proteinExistence type="predicted"/>
<reference evidence="3 4" key="1">
    <citation type="journal article" date="2020" name="mSystems">
        <title>Defining Genomic and Predicted Metabolic Features of the Acetobacterium Genus.</title>
        <authorList>
            <person name="Ross D.E."/>
            <person name="Marshall C.W."/>
            <person name="Gulliver D."/>
            <person name="May H.D."/>
            <person name="Norman R.S."/>
        </authorList>
    </citation>
    <scope>NUCLEOTIDE SEQUENCE [LARGE SCALE GENOMIC DNA]</scope>
    <source>
        <strain evidence="3 4">DSM 4132</strain>
    </source>
</reference>
<gene>
    <name evidence="3" type="ORF">GH811_17830</name>
</gene>
<keyword evidence="1" id="KW-0472">Membrane</keyword>
<dbReference type="NCBIfam" id="TIGR01167">
    <property type="entry name" value="LPXTG_anchor"/>
    <property type="match status" value="1"/>
</dbReference>
<keyword evidence="1" id="KW-1133">Transmembrane helix</keyword>
<evidence type="ECO:0000256" key="2">
    <source>
        <dbReference type="SAM" id="SignalP"/>
    </source>
</evidence>
<keyword evidence="1" id="KW-0812">Transmembrane</keyword>
<feature type="chain" id="PRO_5045520346" evidence="2">
    <location>
        <begin position="32"/>
        <end position="431"/>
    </location>
</feature>
<keyword evidence="2" id="KW-0732">Signal</keyword>
<comment type="caution">
    <text evidence="3">The sequence shown here is derived from an EMBL/GenBank/DDBJ whole genome shotgun (WGS) entry which is preliminary data.</text>
</comment>
<evidence type="ECO:0000256" key="1">
    <source>
        <dbReference type="SAM" id="Phobius"/>
    </source>
</evidence>
<dbReference type="EMBL" id="WJBE01000028">
    <property type="protein sequence ID" value="MBC3901463.1"/>
    <property type="molecule type" value="Genomic_DNA"/>
</dbReference>
<accession>A0ABR6Z1Q6</accession>
<organism evidence="3 4">
    <name type="scientific">Acetobacterium malicum</name>
    <dbReference type="NCBI Taxonomy" id="52692"/>
    <lineage>
        <taxon>Bacteria</taxon>
        <taxon>Bacillati</taxon>
        <taxon>Bacillota</taxon>
        <taxon>Clostridia</taxon>
        <taxon>Eubacteriales</taxon>
        <taxon>Eubacteriaceae</taxon>
        <taxon>Acetobacterium</taxon>
    </lineage>
</organism>
<keyword evidence="4" id="KW-1185">Reference proteome</keyword>
<dbReference type="Proteomes" id="UP000622405">
    <property type="component" value="Unassembled WGS sequence"/>
</dbReference>
<feature type="transmembrane region" description="Helical" evidence="1">
    <location>
        <begin position="407"/>
        <end position="425"/>
    </location>
</feature>
<evidence type="ECO:0000313" key="4">
    <source>
        <dbReference type="Proteomes" id="UP000622405"/>
    </source>
</evidence>
<protein>
    <submittedName>
        <fullName evidence="3">LPXTG cell wall anchor domain-containing protein</fullName>
    </submittedName>
</protein>
<sequence length="431" mass="44457">MENKMKRISKFLSLLMVVAMLSMLIPVSALAAGEDVSDQAPASELGLVLVTAEEADPEIVLTETLATSTDIALLPAATEITVPADNSPETNSVEEQPIISTIEPETIETQAATYLCLTQNGVIIDVLATNTGSDYAYDSVANELTLNNFIGEKLDVKSTTVPFKLVLLGTNSIKTDNGFAVKVEGDMNASGTGTLIAEGQATPDLMGGGINVVGNLVIDSGTYDIAAVGYESSSSAVGILAGDNAEYMTMGNLTINGGNIDVTAYNSDYAGAFGLFAFGDLVVNGGAINAFTDSPTSYSRGIGAYDKLIFNGGYTVVESIADHGDAGALFSYNKIIINNGILDLCTSGAVAKALVAEGSIDISAIYGDVNRDAACLYLEPLSTQTFKKHHTSSANPKTGVDATASEATVAGAALIMLIGLALVVSKRGAQA</sequence>
<name>A0ABR6Z1Q6_9FIRM</name>
<feature type="signal peptide" evidence="2">
    <location>
        <begin position="1"/>
        <end position="31"/>
    </location>
</feature>
<evidence type="ECO:0000313" key="3">
    <source>
        <dbReference type="EMBL" id="MBC3901463.1"/>
    </source>
</evidence>